<evidence type="ECO:0000256" key="1">
    <source>
        <dbReference type="ARBA" id="ARBA00022679"/>
    </source>
</evidence>
<dbReference type="PANTHER" id="PTHR46401">
    <property type="entry name" value="GLYCOSYLTRANSFERASE WBBK-RELATED"/>
    <property type="match status" value="1"/>
</dbReference>
<reference evidence="4 5" key="1">
    <citation type="submission" date="2018-09" db="EMBL/GenBank/DDBJ databases">
        <title>The draft genome of Acinetobacter spp. strains.</title>
        <authorList>
            <person name="Qin J."/>
            <person name="Feng Y."/>
            <person name="Zong Z."/>
        </authorList>
    </citation>
    <scope>NUCLEOTIDE SEQUENCE [LARGE SCALE GENOMIC DNA]</scope>
    <source>
        <strain evidence="4 5">WCHAc060002</strain>
    </source>
</reference>
<dbReference type="SUPFAM" id="SSF53756">
    <property type="entry name" value="UDP-Glycosyltransferase/glycogen phosphorylase"/>
    <property type="match status" value="2"/>
</dbReference>
<keyword evidence="1 4" id="KW-0808">Transferase</keyword>
<feature type="domain" description="Glycosyl transferase family 1" evidence="2">
    <location>
        <begin position="224"/>
        <end position="381"/>
    </location>
</feature>
<dbReference type="Pfam" id="PF13439">
    <property type="entry name" value="Glyco_transf_4"/>
    <property type="match status" value="1"/>
</dbReference>
<dbReference type="InterPro" id="IPR028098">
    <property type="entry name" value="Glyco_trans_4-like_N"/>
</dbReference>
<dbReference type="CDD" id="cd03809">
    <property type="entry name" value="GT4_MtfB-like"/>
    <property type="match status" value="2"/>
</dbReference>
<dbReference type="RefSeq" id="WP_120366533.1">
    <property type="nucleotide sequence ID" value="NZ_RAXZ01000001.1"/>
</dbReference>
<name>A0A3A8GA14_9GAMM</name>
<comment type="caution">
    <text evidence="4">The sequence shown here is derived from an EMBL/GenBank/DDBJ whole genome shotgun (WGS) entry which is preliminary data.</text>
</comment>
<accession>A0A3A8GA14</accession>
<evidence type="ECO:0000313" key="4">
    <source>
        <dbReference type="EMBL" id="RKG55685.1"/>
    </source>
</evidence>
<sequence>MRIVIDMQGCQNLSRNRGIGRYTTGMVTGFLKEAVTQHDCHLLFNGQFNDNLGQLINHYSDFVPISNIHIWYGIGPCSGSNANNKINKNISVILREKFIEKIDPDFVFLTTYFEGYHDDTVLSIPKTRRYKVIATSHDLIPLIQPKIYLDPNPDFKKYYLEQISEFKEADLYAAVSNSCSNELKTYLGISKEKIIITSEGIEKNFKNSMPSFEKIEKMLDCKLKDKKLIFYFGASDERKNHLKLIKAYSLLSKTAKQNSKLIIAGILNDEHLNKFKNYAYRCGLNNEDYIFLKYITDKQLIDLYSVCYLFVFPSFHEGFGLPALEAMACGASVITSNTTSLPEVIGRKDLTFDPYNALEIKKLLENLIENPKLRNEISQYCESHSKTFTWEKSAKLILDSIESFGITNERVTADTSYLINSSVNAIKKITINDDLSNTKKEQIALKIIKNFRENRKPRILYDISQLITVDFITGIQRVTNEIYNSLIESYSDQFEIIPIKISHHSDILEAIENPPKTIKINKKYSSIDINDIRIGDIFISIDLDHNAHTKEGAYEKLRSQGCKTVFVIHDLLPFDFGDSFFSPNSAVAHFGWFKAIAKADHLVCVSQSVMEHSKYYLNAVENINTNLKIGWFHLGGNFKNEKHINLDKNLNIELQKINFSNPVFLMVGSVEPRKGHLEVIEAMSDLWDSGYQGSLVIVGARGWNNDLVIEVINSSQYKDKLLFWPSKISDADLAYLYKNSTALIAASLGEGFGLPLIESLQHNTPVIARNIPVFREVTKNSCLYFNDAEDLKNIILKYHKQQLGNNFTSQNWGESAKQLMNAITKGHNSETWHRDDKLWLLPVCSNKFNSTSGIYSSDRIKSKFEKGLLVWGGYFPLESGSYDLKIYGKSYIEQEINLKIVTHLHGEIKVLFEKRFLTLSLSKGIYDIPEIICNIPVSLNESIDRAEIYIESSEKNDLYVSCFEIKKTSDLPFILLNTAHNNFKSEIGLKNESGIFTQNKKGNLLTGGLVNLDLGKYTIEILGTSPQNQMINFSIGYYDEFNSKQIAVNFNDLPIQKSTNSIISKKIFNLENDIQNAEFFIDVNEDNKLKISEIRLQRI</sequence>
<gene>
    <name evidence="4" type="ORF">D7V64_00865</name>
</gene>
<evidence type="ECO:0000259" key="2">
    <source>
        <dbReference type="Pfam" id="PF00534"/>
    </source>
</evidence>
<dbReference type="GO" id="GO:0016757">
    <property type="term" value="F:glycosyltransferase activity"/>
    <property type="evidence" value="ECO:0007669"/>
    <property type="project" value="InterPro"/>
</dbReference>
<proteinExistence type="predicted"/>
<feature type="domain" description="Glycosyltransferase subfamily 4-like N-terminal" evidence="3">
    <location>
        <begin position="97"/>
        <end position="202"/>
    </location>
</feature>
<feature type="domain" description="Glycosyl transferase family 1" evidence="2">
    <location>
        <begin position="657"/>
        <end position="817"/>
    </location>
</feature>
<protein>
    <submittedName>
        <fullName evidence="4">Glycosyltransferase</fullName>
    </submittedName>
</protein>
<dbReference type="Gene3D" id="3.40.50.2000">
    <property type="entry name" value="Glycogen Phosphorylase B"/>
    <property type="match status" value="3"/>
</dbReference>
<evidence type="ECO:0000313" key="5">
    <source>
        <dbReference type="Proteomes" id="UP000281084"/>
    </source>
</evidence>
<dbReference type="PANTHER" id="PTHR46401:SF2">
    <property type="entry name" value="GLYCOSYLTRANSFERASE WBBK-RELATED"/>
    <property type="match status" value="1"/>
</dbReference>
<dbReference type="EMBL" id="RAXZ01000001">
    <property type="protein sequence ID" value="RKG55685.1"/>
    <property type="molecule type" value="Genomic_DNA"/>
</dbReference>
<dbReference type="Pfam" id="PF00534">
    <property type="entry name" value="Glycos_transf_1"/>
    <property type="match status" value="2"/>
</dbReference>
<dbReference type="AlphaFoldDB" id="A0A3A8GA14"/>
<evidence type="ECO:0000259" key="3">
    <source>
        <dbReference type="Pfam" id="PF13439"/>
    </source>
</evidence>
<dbReference type="InterPro" id="IPR001296">
    <property type="entry name" value="Glyco_trans_1"/>
</dbReference>
<dbReference type="Proteomes" id="UP000281084">
    <property type="component" value="Unassembled WGS sequence"/>
</dbReference>
<organism evidence="4 5">
    <name type="scientific">Acinetobacter cumulans</name>
    <dbReference type="NCBI Taxonomy" id="2136182"/>
    <lineage>
        <taxon>Bacteria</taxon>
        <taxon>Pseudomonadati</taxon>
        <taxon>Pseudomonadota</taxon>
        <taxon>Gammaproteobacteria</taxon>
        <taxon>Moraxellales</taxon>
        <taxon>Moraxellaceae</taxon>
        <taxon>Acinetobacter</taxon>
    </lineage>
</organism>